<feature type="non-terminal residue" evidence="4">
    <location>
        <position position="152"/>
    </location>
</feature>
<proteinExistence type="inferred from homology"/>
<evidence type="ECO:0000313" key="4">
    <source>
        <dbReference type="RefSeq" id="XP_025032913.1"/>
    </source>
</evidence>
<dbReference type="Gene3D" id="2.40.70.10">
    <property type="entry name" value="Acid Proteases"/>
    <property type="match status" value="1"/>
</dbReference>
<dbReference type="PANTHER" id="PTHR47966">
    <property type="entry name" value="BETA-SITE APP-CLEAVING ENZYME, ISOFORM A-RELATED"/>
    <property type="match status" value="1"/>
</dbReference>
<dbReference type="GeneID" id="103062273"/>
<feature type="domain" description="Peptidase A1" evidence="2">
    <location>
        <begin position="1"/>
        <end position="152"/>
    </location>
</feature>
<dbReference type="GO" id="GO:0004190">
    <property type="term" value="F:aspartic-type endopeptidase activity"/>
    <property type="evidence" value="ECO:0007669"/>
    <property type="project" value="InterPro"/>
</dbReference>
<dbReference type="Gene3D" id="2.60.40.1960">
    <property type="match status" value="1"/>
</dbReference>
<dbReference type="InterPro" id="IPR033121">
    <property type="entry name" value="PEPTIDASE_A1"/>
</dbReference>
<protein>
    <submittedName>
        <fullName evidence="4">Gastricsin-like</fullName>
    </submittedName>
</protein>
<dbReference type="KEGG" id="pbi:103062273"/>
<comment type="similarity">
    <text evidence="1">Belongs to the peptidase A1 family.</text>
</comment>
<dbReference type="RefSeq" id="XP_025032913.1">
    <property type="nucleotide sequence ID" value="XM_025177145.1"/>
</dbReference>
<name>A0A9F5JCS8_PYTBI</name>
<dbReference type="InterPro" id="IPR021109">
    <property type="entry name" value="Peptidase_aspartic_dom_sf"/>
</dbReference>
<dbReference type="Proteomes" id="UP000695026">
    <property type="component" value="Unplaced"/>
</dbReference>
<accession>A0A9F5JCS8</accession>
<organism evidence="3 4">
    <name type="scientific">Python bivittatus</name>
    <name type="common">Burmese python</name>
    <name type="synonym">Python molurus bivittatus</name>
    <dbReference type="NCBI Taxonomy" id="176946"/>
    <lineage>
        <taxon>Eukaryota</taxon>
        <taxon>Metazoa</taxon>
        <taxon>Chordata</taxon>
        <taxon>Craniata</taxon>
        <taxon>Vertebrata</taxon>
        <taxon>Euteleostomi</taxon>
        <taxon>Lepidosauria</taxon>
        <taxon>Squamata</taxon>
        <taxon>Bifurcata</taxon>
        <taxon>Unidentata</taxon>
        <taxon>Episquamata</taxon>
        <taxon>Toxicofera</taxon>
        <taxon>Serpentes</taxon>
        <taxon>Henophidia</taxon>
        <taxon>Pythonidae</taxon>
        <taxon>Python</taxon>
    </lineage>
</organism>
<dbReference type="OrthoDB" id="771136at2759"/>
<gene>
    <name evidence="4" type="primary">LOC103062273</name>
</gene>
<dbReference type="Pfam" id="PF00026">
    <property type="entry name" value="Asp"/>
    <property type="match status" value="1"/>
</dbReference>
<evidence type="ECO:0000313" key="3">
    <source>
        <dbReference type="Proteomes" id="UP000695026"/>
    </source>
</evidence>
<reference evidence="4" key="1">
    <citation type="submission" date="2025-08" db="UniProtKB">
        <authorList>
            <consortium name="RefSeq"/>
        </authorList>
    </citation>
    <scope>IDENTIFICATION</scope>
    <source>
        <tissue evidence="4">Liver</tissue>
    </source>
</reference>
<sequence>MVSPQMDNYNVQQVTTSLAGLLILSVGPFPPFPISEPTVQYGGELILGGIDTQLFTGEIAWVPVIQHPYWQINIEEFAIGNQATGWGRGSCPGIVDTGKFFLTIPQQYLRNFLQAVKAPYEDSFVVDCNNIQNIPTIIFYINGSQFPLPPSA</sequence>
<dbReference type="InterPro" id="IPR001461">
    <property type="entry name" value="Aspartic_peptidase_A1"/>
</dbReference>
<dbReference type="SUPFAM" id="SSF50630">
    <property type="entry name" value="Acid proteases"/>
    <property type="match status" value="1"/>
</dbReference>
<dbReference type="PANTHER" id="PTHR47966:SF70">
    <property type="entry name" value="PEPTIDASE A1 DOMAIN-CONTAINING PROTEIN"/>
    <property type="match status" value="1"/>
</dbReference>
<keyword evidence="3" id="KW-1185">Reference proteome</keyword>
<evidence type="ECO:0000259" key="2">
    <source>
        <dbReference type="PROSITE" id="PS51767"/>
    </source>
</evidence>
<dbReference type="GO" id="GO:0006508">
    <property type="term" value="P:proteolysis"/>
    <property type="evidence" value="ECO:0007669"/>
    <property type="project" value="InterPro"/>
</dbReference>
<dbReference type="PROSITE" id="PS51767">
    <property type="entry name" value="PEPTIDASE_A1"/>
    <property type="match status" value="1"/>
</dbReference>
<dbReference type="AlphaFoldDB" id="A0A9F5JCS8"/>
<evidence type="ECO:0000256" key="1">
    <source>
        <dbReference type="ARBA" id="ARBA00007447"/>
    </source>
</evidence>